<dbReference type="InterPro" id="IPR013783">
    <property type="entry name" value="Ig-like_fold"/>
</dbReference>
<evidence type="ECO:0000256" key="7">
    <source>
        <dbReference type="SAM" id="SignalP"/>
    </source>
</evidence>
<evidence type="ECO:0000313" key="9">
    <source>
        <dbReference type="EMBL" id="KAJ4931142.1"/>
    </source>
</evidence>
<keyword evidence="2 6" id="KW-0812">Transmembrane</keyword>
<evidence type="ECO:0000256" key="6">
    <source>
        <dbReference type="SAM" id="Phobius"/>
    </source>
</evidence>
<feature type="chain" id="PRO_5042292771" description="Ig-like domain-containing protein" evidence="7">
    <location>
        <begin position="19"/>
        <end position="340"/>
    </location>
</feature>
<dbReference type="InterPro" id="IPR007110">
    <property type="entry name" value="Ig-like_dom"/>
</dbReference>
<evidence type="ECO:0000256" key="5">
    <source>
        <dbReference type="ARBA" id="ARBA00023157"/>
    </source>
</evidence>
<dbReference type="SUPFAM" id="SSF48726">
    <property type="entry name" value="Immunoglobulin"/>
    <property type="match status" value="1"/>
</dbReference>
<evidence type="ECO:0000259" key="8">
    <source>
        <dbReference type="PROSITE" id="PS50835"/>
    </source>
</evidence>
<dbReference type="Gene3D" id="2.60.40.10">
    <property type="entry name" value="Immunoglobulins"/>
    <property type="match status" value="3"/>
</dbReference>
<organism evidence="9 10">
    <name type="scientific">Pogonophryne albipinna</name>
    <dbReference type="NCBI Taxonomy" id="1090488"/>
    <lineage>
        <taxon>Eukaryota</taxon>
        <taxon>Metazoa</taxon>
        <taxon>Chordata</taxon>
        <taxon>Craniata</taxon>
        <taxon>Vertebrata</taxon>
        <taxon>Euteleostomi</taxon>
        <taxon>Actinopterygii</taxon>
        <taxon>Neopterygii</taxon>
        <taxon>Teleostei</taxon>
        <taxon>Neoteleostei</taxon>
        <taxon>Acanthomorphata</taxon>
        <taxon>Eupercaria</taxon>
        <taxon>Perciformes</taxon>
        <taxon>Notothenioidei</taxon>
        <taxon>Pogonophryne</taxon>
    </lineage>
</organism>
<feature type="transmembrane region" description="Helical" evidence="6">
    <location>
        <begin position="281"/>
        <end position="305"/>
    </location>
</feature>
<keyword evidence="7" id="KW-0732">Signal</keyword>
<gene>
    <name evidence="9" type="ORF">JOQ06_025441</name>
</gene>
<reference evidence="9" key="1">
    <citation type="submission" date="2022-11" db="EMBL/GenBank/DDBJ databases">
        <title>Chromosome-level genome of Pogonophryne albipinna.</title>
        <authorList>
            <person name="Jo E."/>
        </authorList>
    </citation>
    <scope>NUCLEOTIDE SEQUENCE</scope>
    <source>
        <strain evidence="9">SGF0006</strain>
        <tissue evidence="9">Muscle</tissue>
    </source>
</reference>
<proteinExistence type="predicted"/>
<comment type="subcellular location">
    <subcellularLocation>
        <location evidence="1">Membrane</location>
        <topology evidence="1">Single-pass membrane protein</topology>
    </subcellularLocation>
</comment>
<comment type="caution">
    <text evidence="9">The sequence shown here is derived from an EMBL/GenBank/DDBJ whole genome shotgun (WGS) entry which is preliminary data.</text>
</comment>
<dbReference type="InterPro" id="IPR051036">
    <property type="entry name" value="SIGLEC"/>
</dbReference>
<dbReference type="PANTHER" id="PTHR12035">
    <property type="entry name" value="SIALIC ACID BINDING IMMUNOGLOBULIN-LIKE LECTIN"/>
    <property type="match status" value="1"/>
</dbReference>
<dbReference type="InterPro" id="IPR036179">
    <property type="entry name" value="Ig-like_dom_sf"/>
</dbReference>
<evidence type="ECO:0000256" key="1">
    <source>
        <dbReference type="ARBA" id="ARBA00004167"/>
    </source>
</evidence>
<evidence type="ECO:0000256" key="4">
    <source>
        <dbReference type="ARBA" id="ARBA00023136"/>
    </source>
</evidence>
<dbReference type="PANTHER" id="PTHR12035:SF128">
    <property type="entry name" value="BRANCHED CHAIN KETO ACID DEHYDROGENASE E1 SUBUNIT BETA,-LIKE-RELATED"/>
    <property type="match status" value="1"/>
</dbReference>
<keyword evidence="3 6" id="KW-1133">Transmembrane helix</keyword>
<name>A0AAD6AUP5_9TELE</name>
<dbReference type="EMBL" id="JAPTMU010000015">
    <property type="protein sequence ID" value="KAJ4931142.1"/>
    <property type="molecule type" value="Genomic_DNA"/>
</dbReference>
<feature type="signal peptide" evidence="7">
    <location>
        <begin position="1"/>
        <end position="18"/>
    </location>
</feature>
<dbReference type="Proteomes" id="UP001219934">
    <property type="component" value="Unassembled WGS sequence"/>
</dbReference>
<keyword evidence="5" id="KW-1015">Disulfide bond</keyword>
<sequence>MFVLICATLLFSVRGIHAETGASPDVSQGSCSIIINDLTESDSGAYQLRVYGLLYGSSDGLTYSERAVLSVKGLTQKPSVMIPPLTGGQPTTLTCTAPGLCSGSDPKFTWTWRGAGEKDSQITGTITAFKTENLTAVTQSHSSTLTFNPSAEHHSSNVTCEVSFRNNITAVETVTLNVTFYPKILNSSKCEVQSGVLTCVCISKGIPLPYIIWPLLNNHSEYSVITTVSRQTIHSTLTVKDHSNTVVECVGRSKDGEVQHTIPVITSQKREANQHGQSAQLPWVVVAAVSLFVNVISIILIMFLWHTRKKVKPNQEDRTYMSIKKTDVSSDYEVIAQPLN</sequence>
<feature type="domain" description="Ig-like" evidence="8">
    <location>
        <begin position="78"/>
        <end position="177"/>
    </location>
</feature>
<evidence type="ECO:0000256" key="3">
    <source>
        <dbReference type="ARBA" id="ARBA00022989"/>
    </source>
</evidence>
<dbReference type="PROSITE" id="PS50835">
    <property type="entry name" value="IG_LIKE"/>
    <property type="match status" value="1"/>
</dbReference>
<protein>
    <recommendedName>
        <fullName evidence="8">Ig-like domain-containing protein</fullName>
    </recommendedName>
</protein>
<dbReference type="Pfam" id="PF08205">
    <property type="entry name" value="C2-set_2"/>
    <property type="match status" value="1"/>
</dbReference>
<evidence type="ECO:0000256" key="2">
    <source>
        <dbReference type="ARBA" id="ARBA00022692"/>
    </source>
</evidence>
<dbReference type="GO" id="GO:0007155">
    <property type="term" value="P:cell adhesion"/>
    <property type="evidence" value="ECO:0007669"/>
    <property type="project" value="TreeGrafter"/>
</dbReference>
<evidence type="ECO:0000313" key="10">
    <source>
        <dbReference type="Proteomes" id="UP001219934"/>
    </source>
</evidence>
<dbReference type="InterPro" id="IPR013162">
    <property type="entry name" value="CD80_C2-set"/>
</dbReference>
<keyword evidence="4 6" id="KW-0472">Membrane</keyword>
<accession>A0AAD6AUP5</accession>
<keyword evidence="10" id="KW-1185">Reference proteome</keyword>
<dbReference type="GO" id="GO:0005886">
    <property type="term" value="C:plasma membrane"/>
    <property type="evidence" value="ECO:0007669"/>
    <property type="project" value="TreeGrafter"/>
</dbReference>
<dbReference type="AlphaFoldDB" id="A0AAD6AUP5"/>
<dbReference type="GO" id="GO:0033691">
    <property type="term" value="F:sialic acid binding"/>
    <property type="evidence" value="ECO:0007669"/>
    <property type="project" value="TreeGrafter"/>
</dbReference>